<keyword evidence="2" id="KW-0175">Coiled coil</keyword>
<dbReference type="InterPro" id="IPR000551">
    <property type="entry name" value="MerR-type_HTH_dom"/>
</dbReference>
<dbReference type="EMBL" id="DVHN01000176">
    <property type="protein sequence ID" value="HIR89758.1"/>
    <property type="molecule type" value="Genomic_DNA"/>
</dbReference>
<dbReference type="GO" id="GO:0003700">
    <property type="term" value="F:DNA-binding transcription factor activity"/>
    <property type="evidence" value="ECO:0007669"/>
    <property type="project" value="InterPro"/>
</dbReference>
<dbReference type="InterPro" id="IPR009061">
    <property type="entry name" value="DNA-bd_dom_put_sf"/>
</dbReference>
<organism evidence="4 5">
    <name type="scientific">Candidatus Fimimorpha faecalis</name>
    <dbReference type="NCBI Taxonomy" id="2840824"/>
    <lineage>
        <taxon>Bacteria</taxon>
        <taxon>Bacillati</taxon>
        <taxon>Bacillota</taxon>
        <taxon>Clostridia</taxon>
        <taxon>Eubacteriales</taxon>
        <taxon>Candidatus Fimimorpha</taxon>
    </lineage>
</organism>
<dbReference type="PANTHER" id="PTHR30204">
    <property type="entry name" value="REDOX-CYCLING DRUG-SENSING TRANSCRIPTIONAL ACTIVATOR SOXR"/>
    <property type="match status" value="1"/>
</dbReference>
<dbReference type="InterPro" id="IPR047057">
    <property type="entry name" value="MerR_fam"/>
</dbReference>
<comment type="caution">
    <text evidence="4">The sequence shown here is derived from an EMBL/GenBank/DDBJ whole genome shotgun (WGS) entry which is preliminary data.</text>
</comment>
<evidence type="ECO:0000259" key="3">
    <source>
        <dbReference type="PROSITE" id="PS50937"/>
    </source>
</evidence>
<sequence>MYYSIGEVSHITGIAVSTLRYYDREGMFPDIKRSNGGIRIFSQKEIETLRIIDCLKTTGMSIKEIKEFLGWCQEGDSSLQKRREMFYNRLEKVKKQIETLENTMSLLKYKCWYYDTAVAAGSEDAVKNLSTNEIPEDFLKTAKSP</sequence>
<reference evidence="4" key="1">
    <citation type="submission" date="2020-10" db="EMBL/GenBank/DDBJ databases">
        <authorList>
            <person name="Gilroy R."/>
        </authorList>
    </citation>
    <scope>NUCLEOTIDE SEQUENCE</scope>
    <source>
        <strain evidence="4">ChiW13-3771</strain>
    </source>
</reference>
<dbReference type="PROSITE" id="PS00552">
    <property type="entry name" value="HTH_MERR_1"/>
    <property type="match status" value="1"/>
</dbReference>
<evidence type="ECO:0000256" key="1">
    <source>
        <dbReference type="ARBA" id="ARBA00023125"/>
    </source>
</evidence>
<dbReference type="CDD" id="cd01109">
    <property type="entry name" value="HTH_YyaN"/>
    <property type="match status" value="1"/>
</dbReference>
<name>A0A9D1JE21_9FIRM</name>
<dbReference type="SUPFAM" id="SSF46955">
    <property type="entry name" value="Putative DNA-binding domain"/>
    <property type="match status" value="1"/>
</dbReference>
<dbReference type="PROSITE" id="PS50937">
    <property type="entry name" value="HTH_MERR_2"/>
    <property type="match status" value="1"/>
</dbReference>
<proteinExistence type="predicted"/>
<dbReference type="Pfam" id="PF13411">
    <property type="entry name" value="MerR_1"/>
    <property type="match status" value="1"/>
</dbReference>
<feature type="coiled-coil region" evidence="2">
    <location>
        <begin position="83"/>
        <end position="110"/>
    </location>
</feature>
<keyword evidence="1" id="KW-0238">DNA-binding</keyword>
<evidence type="ECO:0000313" key="5">
    <source>
        <dbReference type="Proteomes" id="UP000824201"/>
    </source>
</evidence>
<dbReference type="PRINTS" id="PR00040">
    <property type="entry name" value="HTHMERR"/>
</dbReference>
<reference evidence="4" key="2">
    <citation type="journal article" date="2021" name="PeerJ">
        <title>Extensive microbial diversity within the chicken gut microbiome revealed by metagenomics and culture.</title>
        <authorList>
            <person name="Gilroy R."/>
            <person name="Ravi A."/>
            <person name="Getino M."/>
            <person name="Pursley I."/>
            <person name="Horton D.L."/>
            <person name="Alikhan N.F."/>
            <person name="Baker D."/>
            <person name="Gharbi K."/>
            <person name="Hall N."/>
            <person name="Watson M."/>
            <person name="Adriaenssens E.M."/>
            <person name="Foster-Nyarko E."/>
            <person name="Jarju S."/>
            <person name="Secka A."/>
            <person name="Antonio M."/>
            <person name="Oren A."/>
            <person name="Chaudhuri R.R."/>
            <person name="La Ragione R."/>
            <person name="Hildebrand F."/>
            <person name="Pallen M.J."/>
        </authorList>
    </citation>
    <scope>NUCLEOTIDE SEQUENCE</scope>
    <source>
        <strain evidence="4">ChiW13-3771</strain>
    </source>
</reference>
<dbReference type="PANTHER" id="PTHR30204:SF83">
    <property type="entry name" value="TRANSCRIPTIONAL REGULATOR, MERR FAMILY"/>
    <property type="match status" value="1"/>
</dbReference>
<feature type="domain" description="HTH merR-type" evidence="3">
    <location>
        <begin position="2"/>
        <end position="71"/>
    </location>
</feature>
<protein>
    <submittedName>
        <fullName evidence="4">MerR family transcriptional regulator</fullName>
    </submittedName>
</protein>
<dbReference type="AlphaFoldDB" id="A0A9D1JE21"/>
<dbReference type="GO" id="GO:0003677">
    <property type="term" value="F:DNA binding"/>
    <property type="evidence" value="ECO:0007669"/>
    <property type="project" value="UniProtKB-KW"/>
</dbReference>
<gene>
    <name evidence="4" type="ORF">IAC96_12510</name>
</gene>
<dbReference type="SMART" id="SM00422">
    <property type="entry name" value="HTH_MERR"/>
    <property type="match status" value="1"/>
</dbReference>
<dbReference type="Gene3D" id="1.10.1660.10">
    <property type="match status" value="1"/>
</dbReference>
<evidence type="ECO:0000313" key="4">
    <source>
        <dbReference type="EMBL" id="HIR89758.1"/>
    </source>
</evidence>
<accession>A0A9D1JE21</accession>
<dbReference type="Proteomes" id="UP000824201">
    <property type="component" value="Unassembled WGS sequence"/>
</dbReference>
<evidence type="ECO:0000256" key="2">
    <source>
        <dbReference type="SAM" id="Coils"/>
    </source>
</evidence>